<dbReference type="Pfam" id="PF00149">
    <property type="entry name" value="Metallophos"/>
    <property type="match status" value="1"/>
</dbReference>
<keyword evidence="3" id="KW-1185">Reference proteome</keyword>
<dbReference type="PANTHER" id="PTHR12905:SF18">
    <property type="entry name" value="ESTER HYDROLASE, PUTATIVE (AFU_ORTHOLOGUE AFUA_4G03130)-RELATED"/>
    <property type="match status" value="1"/>
</dbReference>
<dbReference type="AlphaFoldDB" id="U1HHG8"/>
<name>U1HHG8_ENDPU</name>
<accession>U1HHG8</accession>
<feature type="domain" description="Calcineurin-like phosphoesterase" evidence="1">
    <location>
        <begin position="53"/>
        <end position="243"/>
    </location>
</feature>
<organism evidence="2 3">
    <name type="scientific">Endocarpon pusillum (strain Z07020 / HMAS-L-300199)</name>
    <name type="common">Lichen-forming fungus</name>
    <dbReference type="NCBI Taxonomy" id="1263415"/>
    <lineage>
        <taxon>Eukaryota</taxon>
        <taxon>Fungi</taxon>
        <taxon>Dikarya</taxon>
        <taxon>Ascomycota</taxon>
        <taxon>Pezizomycotina</taxon>
        <taxon>Eurotiomycetes</taxon>
        <taxon>Chaetothyriomycetidae</taxon>
        <taxon>Verrucariales</taxon>
        <taxon>Verrucariaceae</taxon>
        <taxon>Endocarpon</taxon>
    </lineage>
</organism>
<dbReference type="HOGENOM" id="CLU_041441_3_0_1"/>
<dbReference type="InterPro" id="IPR051693">
    <property type="entry name" value="UPF0046_metallophosphoest"/>
</dbReference>
<evidence type="ECO:0000259" key="1">
    <source>
        <dbReference type="Pfam" id="PF00149"/>
    </source>
</evidence>
<dbReference type="GO" id="GO:0016787">
    <property type="term" value="F:hydrolase activity"/>
    <property type="evidence" value="ECO:0007669"/>
    <property type="project" value="InterPro"/>
</dbReference>
<evidence type="ECO:0000313" key="2">
    <source>
        <dbReference type="EMBL" id="ERF69600.1"/>
    </source>
</evidence>
<dbReference type="Proteomes" id="UP000019373">
    <property type="component" value="Unassembled WGS sequence"/>
</dbReference>
<proteinExistence type="predicted"/>
<evidence type="ECO:0000313" key="3">
    <source>
        <dbReference type="Proteomes" id="UP000019373"/>
    </source>
</evidence>
<dbReference type="Gene3D" id="3.60.21.10">
    <property type="match status" value="1"/>
</dbReference>
<reference evidence="3" key="1">
    <citation type="journal article" date="2014" name="BMC Genomics">
        <title>Genome characteristics reveal the impact of lichenization on lichen-forming fungus Endocarpon pusillum Hedwig (Verrucariales, Ascomycota).</title>
        <authorList>
            <person name="Wang Y.-Y."/>
            <person name="Liu B."/>
            <person name="Zhang X.-Y."/>
            <person name="Zhou Q.-M."/>
            <person name="Zhang T."/>
            <person name="Li H."/>
            <person name="Yu Y.-F."/>
            <person name="Zhang X.-L."/>
            <person name="Hao X.-Y."/>
            <person name="Wang M."/>
            <person name="Wang L."/>
            <person name="Wei J.-C."/>
        </authorList>
    </citation>
    <scope>NUCLEOTIDE SEQUENCE [LARGE SCALE GENOMIC DNA]</scope>
    <source>
        <strain evidence="3">Z07020 / HMAS-L-300199</strain>
    </source>
</reference>
<dbReference type="EMBL" id="KE721402">
    <property type="protein sequence ID" value="ERF69600.1"/>
    <property type="molecule type" value="Genomic_DNA"/>
</dbReference>
<dbReference type="OrthoDB" id="630188at2759"/>
<sequence>MGLLYPPSPFAPPTITQRLLTTPLRFLFHLAYTILLYLRGPSYSPPPNVDPIKVVCISDTHCKNPLDFLPPGDLLIHAGDLTNLGTVAEIQRQIDWLKSIHGAIVKGGFSEIIVICGNHDSYFDVRSRSGHDRQQKQKLDWGPIKYLEHSSTAVTIHDRTLNVYGAPQIPKCGGKEFAFQYPRGQDAWSGTIPDDVDVLVTHTPPKTHLDIPLGPNAGMGCEWLLKECWRVKPTLHVFGHVHSGYGMQAVWWDEAQFRHERIISRPPGSFGALGEVFDFRLWIEGAKLLYQGAKGVLWTKFWGGTAGGGVMINASLTWQTTDRLDNDPQVVYL</sequence>
<protein>
    <recommendedName>
        <fullName evidence="1">Calcineurin-like phosphoesterase domain-containing protein</fullName>
    </recommendedName>
</protein>
<dbReference type="OMA" id="PHHDAWS"/>
<dbReference type="eggNOG" id="KOG3947">
    <property type="taxonomic scope" value="Eukaryota"/>
</dbReference>
<dbReference type="GeneID" id="19236984"/>
<dbReference type="InterPro" id="IPR004843">
    <property type="entry name" value="Calcineurin-like_PHP"/>
</dbReference>
<gene>
    <name evidence="2" type="ORF">EPUS_01930</name>
</gene>
<dbReference type="CDD" id="cd07379">
    <property type="entry name" value="MPP_239FB"/>
    <property type="match status" value="1"/>
</dbReference>
<dbReference type="RefSeq" id="XP_007804857.1">
    <property type="nucleotide sequence ID" value="XM_007806666.1"/>
</dbReference>
<dbReference type="SUPFAM" id="SSF56300">
    <property type="entry name" value="Metallo-dependent phosphatases"/>
    <property type="match status" value="1"/>
</dbReference>
<dbReference type="PANTHER" id="PTHR12905">
    <property type="entry name" value="METALLOPHOSPHOESTERASE"/>
    <property type="match status" value="1"/>
</dbReference>
<dbReference type="InterPro" id="IPR029052">
    <property type="entry name" value="Metallo-depent_PP-like"/>
</dbReference>